<sequence>MDTFKEFNITIFDYWKMRTMNALHSTVEKLDQLKIKLGRSLGTPMRLRDLIRQTTIKLVFAMFSLCYELTKSK</sequence>
<accession>A0A0V1LL94</accession>
<dbReference type="STRING" id="6335.A0A0V1LL94"/>
<reference evidence="1 2" key="1">
    <citation type="submission" date="2015-05" db="EMBL/GenBank/DDBJ databases">
        <title>Evolution of Trichinella species and genotypes.</title>
        <authorList>
            <person name="Korhonen P.K."/>
            <person name="Edoardo P."/>
            <person name="Giuseppe L.R."/>
            <person name="Gasser R.B."/>
        </authorList>
    </citation>
    <scope>NUCLEOTIDE SEQUENCE [LARGE SCALE GENOMIC DNA]</scope>
    <source>
        <strain evidence="1">ISS10</strain>
    </source>
</reference>
<dbReference type="AlphaFoldDB" id="A0A0V1LL94"/>
<protein>
    <submittedName>
        <fullName evidence="1">Uncharacterized protein</fullName>
    </submittedName>
</protein>
<evidence type="ECO:0000313" key="1">
    <source>
        <dbReference type="EMBL" id="KRZ60285.1"/>
    </source>
</evidence>
<keyword evidence="2" id="KW-1185">Reference proteome</keyword>
<dbReference type="Proteomes" id="UP000054721">
    <property type="component" value="Unassembled WGS sequence"/>
</dbReference>
<proteinExistence type="predicted"/>
<name>A0A0V1LL94_9BILA</name>
<evidence type="ECO:0000313" key="2">
    <source>
        <dbReference type="Proteomes" id="UP000054721"/>
    </source>
</evidence>
<gene>
    <name evidence="1" type="ORF">T02_4341</name>
</gene>
<organism evidence="1 2">
    <name type="scientific">Trichinella nativa</name>
    <dbReference type="NCBI Taxonomy" id="6335"/>
    <lineage>
        <taxon>Eukaryota</taxon>
        <taxon>Metazoa</taxon>
        <taxon>Ecdysozoa</taxon>
        <taxon>Nematoda</taxon>
        <taxon>Enoplea</taxon>
        <taxon>Dorylaimia</taxon>
        <taxon>Trichinellida</taxon>
        <taxon>Trichinellidae</taxon>
        <taxon>Trichinella</taxon>
    </lineage>
</organism>
<comment type="caution">
    <text evidence="1">The sequence shown here is derived from an EMBL/GenBank/DDBJ whole genome shotgun (WGS) entry which is preliminary data.</text>
</comment>
<dbReference type="EMBL" id="JYDW01000030">
    <property type="protein sequence ID" value="KRZ60285.1"/>
    <property type="molecule type" value="Genomic_DNA"/>
</dbReference>
<dbReference type="OrthoDB" id="28053at2759"/>